<dbReference type="GO" id="GO:0015689">
    <property type="term" value="P:molybdate ion transport"/>
    <property type="evidence" value="ECO:0007669"/>
    <property type="project" value="InterPro"/>
</dbReference>
<dbReference type="NCBIfam" id="TIGR01256">
    <property type="entry name" value="modA"/>
    <property type="match status" value="1"/>
</dbReference>
<evidence type="ECO:0000256" key="3">
    <source>
        <dbReference type="ARBA" id="ARBA00022723"/>
    </source>
</evidence>
<comment type="similarity">
    <text evidence="1">Belongs to the bacterial solute-binding protein ModA family.</text>
</comment>
<comment type="subunit">
    <text evidence="5">The complex is composed of two ATP-binding proteins (ModC), two transmembrane proteins (ModB) and a solute-binding protein (ModA).</text>
</comment>
<dbReference type="Gene3D" id="3.40.190.10">
    <property type="entry name" value="Periplasmic binding protein-like II"/>
    <property type="match status" value="2"/>
</dbReference>
<evidence type="ECO:0000256" key="2">
    <source>
        <dbReference type="ARBA" id="ARBA00022505"/>
    </source>
</evidence>
<dbReference type="AlphaFoldDB" id="A0A1E3VL29"/>
<dbReference type="Proteomes" id="UP000094472">
    <property type="component" value="Unassembled WGS sequence"/>
</dbReference>
<evidence type="ECO:0000256" key="4">
    <source>
        <dbReference type="ARBA" id="ARBA00022729"/>
    </source>
</evidence>
<evidence type="ECO:0000256" key="5">
    <source>
        <dbReference type="ARBA" id="ARBA00062515"/>
    </source>
</evidence>
<keyword evidence="4 7" id="KW-0732">Signal</keyword>
<dbReference type="GO" id="GO:0030973">
    <property type="term" value="F:molybdate ion binding"/>
    <property type="evidence" value="ECO:0007669"/>
    <property type="project" value="TreeGrafter"/>
</dbReference>
<sequence length="268" mass="27865">MNVIKSVRSAMALALSLAVPLITSAAQPALAADKGPTVFAAASLKNALDAVAADWKEQTGHEAVISFAATSALAKQIEQGAEADVFISADLAWMDYVAERQLIDPKTRFDLLANELVLIAPKDSQLAVDIAPGFPLTKALGDGRLSIAGVDAVPAGKYGKAALESLGVWDGVKGKLAQAENVRAALRLVSRGETPLGIVYASDAKADPNVKVLGAFPPDSHPPIVYPAARLARAKGPEGEAFLAYLRTPEAGRRFEENGFSVIGSGAP</sequence>
<dbReference type="EMBL" id="LPWF01000036">
    <property type="protein sequence ID" value="ODR94212.1"/>
    <property type="molecule type" value="Genomic_DNA"/>
</dbReference>
<feature type="binding site" evidence="6">
    <location>
        <position position="200"/>
    </location>
    <ligand>
        <name>molybdate</name>
        <dbReference type="ChEBI" id="CHEBI:36264"/>
    </ligand>
</feature>
<evidence type="ECO:0000256" key="7">
    <source>
        <dbReference type="SAM" id="SignalP"/>
    </source>
</evidence>
<dbReference type="NCBIfam" id="NF007958">
    <property type="entry name" value="PRK10677.1"/>
    <property type="match status" value="1"/>
</dbReference>
<feature type="signal peptide" evidence="7">
    <location>
        <begin position="1"/>
        <end position="31"/>
    </location>
</feature>
<dbReference type="CDD" id="cd13536">
    <property type="entry name" value="PBP2_EcModA"/>
    <property type="match status" value="1"/>
</dbReference>
<evidence type="ECO:0000256" key="6">
    <source>
        <dbReference type="PIRSR" id="PIRSR004846-1"/>
    </source>
</evidence>
<feature type="binding site" evidence="6">
    <location>
        <position position="182"/>
    </location>
    <ligand>
        <name>molybdate</name>
        <dbReference type="ChEBI" id="CHEBI:36264"/>
    </ligand>
</feature>
<comment type="caution">
    <text evidence="8">The sequence shown here is derived from an EMBL/GenBank/DDBJ whole genome shotgun (WGS) entry which is preliminary data.</text>
</comment>
<dbReference type="SUPFAM" id="SSF53850">
    <property type="entry name" value="Periplasmic binding protein-like II"/>
    <property type="match status" value="1"/>
</dbReference>
<evidence type="ECO:0000313" key="9">
    <source>
        <dbReference type="Proteomes" id="UP000094472"/>
    </source>
</evidence>
<dbReference type="InterPro" id="IPR050682">
    <property type="entry name" value="ModA/WtpA"/>
</dbReference>
<dbReference type="OrthoDB" id="9785015at2"/>
<gene>
    <name evidence="8" type="ORF">AUC69_03425</name>
</gene>
<dbReference type="InterPro" id="IPR005950">
    <property type="entry name" value="ModA"/>
</dbReference>
<dbReference type="GO" id="GO:0030288">
    <property type="term" value="C:outer membrane-bounded periplasmic space"/>
    <property type="evidence" value="ECO:0007669"/>
    <property type="project" value="TreeGrafter"/>
</dbReference>
<dbReference type="GO" id="GO:0046872">
    <property type="term" value="F:metal ion binding"/>
    <property type="evidence" value="ECO:0007669"/>
    <property type="project" value="UniProtKB-KW"/>
</dbReference>
<dbReference type="STRING" id="1774969.AUC69_03425"/>
<keyword evidence="2 6" id="KW-0500">Molybdenum</keyword>
<feature type="binding site" evidence="6">
    <location>
        <position position="70"/>
    </location>
    <ligand>
        <name>molybdate</name>
        <dbReference type="ChEBI" id="CHEBI:36264"/>
    </ligand>
</feature>
<dbReference type="FunFam" id="3.40.190.10:FF:000035">
    <property type="entry name" value="Molybdate ABC transporter substrate-binding protein"/>
    <property type="match status" value="1"/>
</dbReference>
<evidence type="ECO:0000313" key="8">
    <source>
        <dbReference type="EMBL" id="ODR94212.1"/>
    </source>
</evidence>
<feature type="chain" id="PRO_5009138471" evidence="7">
    <location>
        <begin position="32"/>
        <end position="268"/>
    </location>
</feature>
<organism evidence="8 9">
    <name type="scientific">Methyloceanibacter superfactus</name>
    <dbReference type="NCBI Taxonomy" id="1774969"/>
    <lineage>
        <taxon>Bacteria</taxon>
        <taxon>Pseudomonadati</taxon>
        <taxon>Pseudomonadota</taxon>
        <taxon>Alphaproteobacteria</taxon>
        <taxon>Hyphomicrobiales</taxon>
        <taxon>Hyphomicrobiaceae</taxon>
        <taxon>Methyloceanibacter</taxon>
    </lineage>
</organism>
<keyword evidence="9" id="KW-1185">Reference proteome</keyword>
<dbReference type="PANTHER" id="PTHR30632:SF17">
    <property type="entry name" value="MOLYBDATE-BINDING PROTEIN MODA"/>
    <property type="match status" value="1"/>
</dbReference>
<accession>A0A1E3VL29</accession>
<dbReference type="PANTHER" id="PTHR30632">
    <property type="entry name" value="MOLYBDATE-BINDING PERIPLASMIC PROTEIN"/>
    <property type="match status" value="1"/>
</dbReference>
<reference evidence="8 9" key="1">
    <citation type="journal article" date="2016" name="Environ. Microbiol.">
        <title>New Methyloceanibacter diversity from North Sea sediments includes methanotroph containing solely the soluble methane monooxygenase.</title>
        <authorList>
            <person name="Vekeman B."/>
            <person name="Kerckhof F.M."/>
            <person name="Cremers G."/>
            <person name="de Vos P."/>
            <person name="Vandamme P."/>
            <person name="Boon N."/>
            <person name="Op den Camp H.J."/>
            <person name="Heylen K."/>
        </authorList>
    </citation>
    <scope>NUCLEOTIDE SEQUENCE [LARGE SCALE GENOMIC DNA]</scope>
    <source>
        <strain evidence="8 9">R-67175</strain>
    </source>
</reference>
<feature type="binding site" evidence="6">
    <location>
        <position position="43"/>
    </location>
    <ligand>
        <name>molybdate</name>
        <dbReference type="ChEBI" id="CHEBI:36264"/>
    </ligand>
</feature>
<feature type="binding site" evidence="6">
    <location>
        <position position="155"/>
    </location>
    <ligand>
        <name>molybdate</name>
        <dbReference type="ChEBI" id="CHEBI:36264"/>
    </ligand>
</feature>
<proteinExistence type="inferred from homology"/>
<evidence type="ECO:0000256" key="1">
    <source>
        <dbReference type="ARBA" id="ARBA00009175"/>
    </source>
</evidence>
<keyword evidence="3 6" id="KW-0479">Metal-binding</keyword>
<protein>
    <submittedName>
        <fullName evidence="8">Molybdenum ABC transporter substrate-binding protein</fullName>
    </submittedName>
</protein>
<dbReference type="PIRSF" id="PIRSF004846">
    <property type="entry name" value="ModA"/>
    <property type="match status" value="1"/>
</dbReference>
<name>A0A1E3VL29_9HYPH</name>
<dbReference type="GO" id="GO:1901359">
    <property type="term" value="F:tungstate binding"/>
    <property type="evidence" value="ECO:0007669"/>
    <property type="project" value="UniProtKB-ARBA"/>
</dbReference>
<dbReference type="Pfam" id="PF13531">
    <property type="entry name" value="SBP_bac_11"/>
    <property type="match status" value="1"/>
</dbReference>